<name>A0A1M7CJX9_9GAMM</name>
<dbReference type="Proteomes" id="UP000184123">
    <property type="component" value="Unassembled WGS sequence"/>
</dbReference>
<dbReference type="RefSeq" id="WP_073434028.1">
    <property type="nucleotide sequence ID" value="NZ_BJXU01000191.1"/>
</dbReference>
<evidence type="ECO:0000256" key="1">
    <source>
        <dbReference type="SAM" id="MobiDB-lite"/>
    </source>
</evidence>
<reference evidence="3 4" key="1">
    <citation type="submission" date="2016-11" db="EMBL/GenBank/DDBJ databases">
        <authorList>
            <person name="Jaros S."/>
            <person name="Januszkiewicz K."/>
            <person name="Wedrychowicz H."/>
        </authorList>
    </citation>
    <scope>NUCLEOTIDE SEQUENCE [LARGE SCALE GENOMIC DNA]</scope>
    <source>
        <strain evidence="3 4">DSM 4740</strain>
    </source>
</reference>
<evidence type="ECO:0000313" key="4">
    <source>
        <dbReference type="Proteomes" id="UP000184123"/>
    </source>
</evidence>
<dbReference type="Proteomes" id="UP000321726">
    <property type="component" value="Unassembled WGS sequence"/>
</dbReference>
<reference evidence="2 5" key="2">
    <citation type="submission" date="2019-07" db="EMBL/GenBank/DDBJ databases">
        <title>Whole genome shotgun sequence of Halomonas cupida NBRC 102219.</title>
        <authorList>
            <person name="Hosoyama A."/>
            <person name="Uohara A."/>
            <person name="Ohji S."/>
            <person name="Ichikawa N."/>
        </authorList>
    </citation>
    <scope>NUCLEOTIDE SEQUENCE [LARGE SCALE GENOMIC DNA]</scope>
    <source>
        <strain evidence="2 5">NBRC 102219</strain>
    </source>
</reference>
<sequence>MRRIKPILPVLLVGFLLLAGCSLYPQISNPQHDMDSTEGQYQGTQWGEGLESRVTRVNLERVSDSPLERSEIYYSASRSPGTAIKEIPMINGRVTFAVLDQDGNKMDLVQHNGDLHLQAAAGEHYELRLRNFGNRTYEVVSAVDGLDVLNGQPGSLHHRGYVLEPGRILTISGFRRSNTEVAAFRFSSVGDADTSNSEQGAAHNLGVLGLAVFELSTPLPPSRAVGSHLPQAFPADASPVPSPHHDD</sequence>
<evidence type="ECO:0000313" key="3">
    <source>
        <dbReference type="EMBL" id="SHL67516.1"/>
    </source>
</evidence>
<evidence type="ECO:0008006" key="6">
    <source>
        <dbReference type="Google" id="ProtNLM"/>
    </source>
</evidence>
<proteinExistence type="predicted"/>
<feature type="region of interest" description="Disordered" evidence="1">
    <location>
        <begin position="224"/>
        <end position="247"/>
    </location>
</feature>
<dbReference type="AlphaFoldDB" id="A0A1M7CJX9"/>
<dbReference type="EMBL" id="FRCA01000002">
    <property type="protein sequence ID" value="SHL67516.1"/>
    <property type="molecule type" value="Genomic_DNA"/>
</dbReference>
<dbReference type="STRING" id="44933.SAMN05660971_01123"/>
<keyword evidence="5" id="KW-1185">Reference proteome</keyword>
<dbReference type="PROSITE" id="PS51257">
    <property type="entry name" value="PROKAR_LIPOPROTEIN"/>
    <property type="match status" value="1"/>
</dbReference>
<protein>
    <recommendedName>
        <fullName evidence="6">Outer membrane lipoprotein</fullName>
    </recommendedName>
</protein>
<evidence type="ECO:0000313" key="2">
    <source>
        <dbReference type="EMBL" id="GEN26163.1"/>
    </source>
</evidence>
<evidence type="ECO:0000313" key="5">
    <source>
        <dbReference type="Proteomes" id="UP000321726"/>
    </source>
</evidence>
<dbReference type="OrthoDB" id="5393649at2"/>
<dbReference type="EMBL" id="BJXU01000191">
    <property type="protein sequence ID" value="GEN26163.1"/>
    <property type="molecule type" value="Genomic_DNA"/>
</dbReference>
<gene>
    <name evidence="2" type="ORF">HCU01_41120</name>
    <name evidence="3" type="ORF">SAMN05660971_01123</name>
</gene>
<accession>A0A1M7CJX9</accession>
<organism evidence="3 4">
    <name type="scientific">Halomonas cupida</name>
    <dbReference type="NCBI Taxonomy" id="44933"/>
    <lineage>
        <taxon>Bacteria</taxon>
        <taxon>Pseudomonadati</taxon>
        <taxon>Pseudomonadota</taxon>
        <taxon>Gammaproteobacteria</taxon>
        <taxon>Oceanospirillales</taxon>
        <taxon>Halomonadaceae</taxon>
        <taxon>Halomonas</taxon>
    </lineage>
</organism>